<keyword evidence="6" id="KW-0677">Repeat</keyword>
<evidence type="ECO:0000256" key="13">
    <source>
        <dbReference type="ARBA" id="ARBA00023242"/>
    </source>
</evidence>
<feature type="domain" description="C2H2-type" evidence="17">
    <location>
        <begin position="754"/>
        <end position="781"/>
    </location>
</feature>
<evidence type="ECO:0000256" key="3">
    <source>
        <dbReference type="ARBA" id="ARBA00006991"/>
    </source>
</evidence>
<evidence type="ECO:0000256" key="11">
    <source>
        <dbReference type="ARBA" id="ARBA00023125"/>
    </source>
</evidence>
<evidence type="ECO:0000256" key="14">
    <source>
        <dbReference type="PROSITE-ProRule" id="PRU00042"/>
    </source>
</evidence>
<reference evidence="19" key="1">
    <citation type="submission" date="2025-08" db="UniProtKB">
        <authorList>
            <consortium name="RefSeq"/>
        </authorList>
    </citation>
    <scope>IDENTIFICATION</scope>
</reference>
<feature type="region of interest" description="Disordered" evidence="15">
    <location>
        <begin position="179"/>
        <end position="203"/>
    </location>
</feature>
<dbReference type="AlphaFoldDB" id="A0A6J2VJQ7"/>
<dbReference type="FunFam" id="3.30.160.60:FF:000645">
    <property type="entry name" value="Zinc finger and BTB domain containing 40"/>
    <property type="match status" value="2"/>
</dbReference>
<dbReference type="SUPFAM" id="SSF57667">
    <property type="entry name" value="beta-beta-alpha zinc fingers"/>
    <property type="match status" value="5"/>
</dbReference>
<dbReference type="FunFam" id="3.30.160.60:FF:000696">
    <property type="entry name" value="Zinc finger and BTB domain containing 40"/>
    <property type="match status" value="1"/>
</dbReference>
<keyword evidence="13" id="KW-0539">Nucleus</keyword>
<dbReference type="InterPro" id="IPR036236">
    <property type="entry name" value="Znf_C2H2_sf"/>
</dbReference>
<keyword evidence="12" id="KW-0804">Transcription</keyword>
<keyword evidence="8" id="KW-0862">Zinc</keyword>
<feature type="domain" description="C2H2-type" evidence="17">
    <location>
        <begin position="782"/>
        <end position="810"/>
    </location>
</feature>
<feature type="domain" description="C2H2-type" evidence="17">
    <location>
        <begin position="725"/>
        <end position="753"/>
    </location>
</feature>
<dbReference type="PANTHER" id="PTHR24394:SF0">
    <property type="entry name" value="ZINC FINGER AND BTB DOMAIN-CONTAINING PROTEIN 40"/>
    <property type="match status" value="1"/>
</dbReference>
<feature type="domain" description="C2H2-type" evidence="17">
    <location>
        <begin position="868"/>
        <end position="896"/>
    </location>
</feature>
<dbReference type="InterPro" id="IPR030404">
    <property type="entry name" value="ZBTB40_BTB_POZ_dom"/>
</dbReference>
<dbReference type="GeneID" id="115814472"/>
<evidence type="ECO:0000259" key="17">
    <source>
        <dbReference type="PROSITE" id="PS50157"/>
    </source>
</evidence>
<keyword evidence="18" id="KW-1185">Reference proteome</keyword>
<evidence type="ECO:0000256" key="8">
    <source>
        <dbReference type="ARBA" id="ARBA00022833"/>
    </source>
</evidence>
<gene>
    <name evidence="19" type="primary">zbtb40</name>
</gene>
<dbReference type="SUPFAM" id="SSF54695">
    <property type="entry name" value="POZ domain"/>
    <property type="match status" value="1"/>
</dbReference>
<evidence type="ECO:0000313" key="19">
    <source>
        <dbReference type="RefSeq" id="XP_030633190.1"/>
    </source>
</evidence>
<dbReference type="InterPro" id="IPR013087">
    <property type="entry name" value="Znf_C2H2_type"/>
</dbReference>
<proteinExistence type="inferred from homology"/>
<evidence type="ECO:0000256" key="10">
    <source>
        <dbReference type="ARBA" id="ARBA00023015"/>
    </source>
</evidence>
<name>A0A6J2VJQ7_CHACN</name>
<evidence type="ECO:0000256" key="4">
    <source>
        <dbReference type="ARBA" id="ARBA00022499"/>
    </source>
</evidence>
<dbReference type="InParanoid" id="A0A6J2VJQ7"/>
<feature type="domain" description="C2H2-type" evidence="17">
    <location>
        <begin position="659"/>
        <end position="689"/>
    </location>
</feature>
<evidence type="ECO:0000313" key="18">
    <source>
        <dbReference type="Proteomes" id="UP000504632"/>
    </source>
</evidence>
<dbReference type="OrthoDB" id="9931612at2759"/>
<dbReference type="InterPro" id="IPR000210">
    <property type="entry name" value="BTB/POZ_dom"/>
</dbReference>
<dbReference type="Pfam" id="PF00651">
    <property type="entry name" value="BTB"/>
    <property type="match status" value="1"/>
</dbReference>
<keyword evidence="5" id="KW-0479">Metal-binding</keyword>
<protein>
    <submittedName>
        <fullName evidence="19">Zinc finger and BTB domain-containing protein 40</fullName>
    </submittedName>
</protein>
<dbReference type="GO" id="GO:0003677">
    <property type="term" value="F:DNA binding"/>
    <property type="evidence" value="ECO:0007669"/>
    <property type="project" value="UniProtKB-KW"/>
</dbReference>
<dbReference type="GO" id="GO:0000981">
    <property type="term" value="F:DNA-binding transcription factor activity, RNA polymerase II-specific"/>
    <property type="evidence" value="ECO:0007669"/>
    <property type="project" value="TreeGrafter"/>
</dbReference>
<feature type="compositionally biased region" description="Basic and acidic residues" evidence="15">
    <location>
        <begin position="299"/>
        <end position="311"/>
    </location>
</feature>
<keyword evidence="11" id="KW-0238">DNA-binding</keyword>
<dbReference type="PROSITE" id="PS50157">
    <property type="entry name" value="ZINC_FINGER_C2H2_2"/>
    <property type="match status" value="11"/>
</dbReference>
<keyword evidence="9" id="KW-0832">Ubl conjugation</keyword>
<dbReference type="CDD" id="cd18225">
    <property type="entry name" value="BTB_POZ_ZBTB40"/>
    <property type="match status" value="1"/>
</dbReference>
<feature type="domain" description="C2H2-type" evidence="17">
    <location>
        <begin position="839"/>
        <end position="867"/>
    </location>
</feature>
<dbReference type="Pfam" id="PF13912">
    <property type="entry name" value="zf-C2H2_6"/>
    <property type="match status" value="3"/>
</dbReference>
<feature type="domain" description="BTB" evidence="16">
    <location>
        <begin position="24"/>
        <end position="87"/>
    </location>
</feature>
<organism evidence="18 19">
    <name type="scientific">Chanos chanos</name>
    <name type="common">Milkfish</name>
    <name type="synonym">Mugil chanos</name>
    <dbReference type="NCBI Taxonomy" id="29144"/>
    <lineage>
        <taxon>Eukaryota</taxon>
        <taxon>Metazoa</taxon>
        <taxon>Chordata</taxon>
        <taxon>Craniata</taxon>
        <taxon>Vertebrata</taxon>
        <taxon>Euteleostomi</taxon>
        <taxon>Actinopterygii</taxon>
        <taxon>Neopterygii</taxon>
        <taxon>Teleostei</taxon>
        <taxon>Ostariophysi</taxon>
        <taxon>Gonorynchiformes</taxon>
        <taxon>Chanidae</taxon>
        <taxon>Chanos</taxon>
    </lineage>
</organism>
<comment type="similarity">
    <text evidence="3">Belongs to the krueppel C2H2-type zinc-finger protein family.</text>
</comment>
<dbReference type="GO" id="GO:0005634">
    <property type="term" value="C:nucleus"/>
    <property type="evidence" value="ECO:0007669"/>
    <property type="project" value="UniProtKB-SubCell"/>
</dbReference>
<feature type="domain" description="C2H2-type" evidence="17">
    <location>
        <begin position="924"/>
        <end position="947"/>
    </location>
</feature>
<dbReference type="FunFam" id="3.30.160.60:FF:001792">
    <property type="entry name" value="Zinc finger and BTB domain-containing 40"/>
    <property type="match status" value="1"/>
</dbReference>
<accession>A0A6J2VJQ7</accession>
<feature type="domain" description="C2H2-type" evidence="17">
    <location>
        <begin position="811"/>
        <end position="838"/>
    </location>
</feature>
<dbReference type="PROSITE" id="PS00028">
    <property type="entry name" value="ZINC_FINGER_C2H2_1"/>
    <property type="match status" value="12"/>
</dbReference>
<dbReference type="PANTHER" id="PTHR24394">
    <property type="entry name" value="ZINC FINGER PROTEIN"/>
    <property type="match status" value="1"/>
</dbReference>
<evidence type="ECO:0000256" key="5">
    <source>
        <dbReference type="ARBA" id="ARBA00022723"/>
    </source>
</evidence>
<dbReference type="GO" id="GO:0008270">
    <property type="term" value="F:zinc ion binding"/>
    <property type="evidence" value="ECO:0007669"/>
    <property type="project" value="UniProtKB-KW"/>
</dbReference>
<dbReference type="PROSITE" id="PS50097">
    <property type="entry name" value="BTB"/>
    <property type="match status" value="1"/>
</dbReference>
<feature type="domain" description="C2H2-type" evidence="17">
    <location>
        <begin position="689"/>
        <end position="717"/>
    </location>
</feature>
<dbReference type="Proteomes" id="UP000504632">
    <property type="component" value="Chromosome 6"/>
</dbReference>
<keyword evidence="4" id="KW-1017">Isopeptide bond</keyword>
<keyword evidence="7 14" id="KW-0863">Zinc-finger</keyword>
<dbReference type="FunFam" id="3.30.160.60:FF:000917">
    <property type="entry name" value="Zinc finger and BTB domain containing 40"/>
    <property type="match status" value="1"/>
</dbReference>
<feature type="compositionally biased region" description="Basic and acidic residues" evidence="15">
    <location>
        <begin position="189"/>
        <end position="198"/>
    </location>
</feature>
<dbReference type="Pfam" id="PF00096">
    <property type="entry name" value="zf-C2H2"/>
    <property type="match status" value="4"/>
</dbReference>
<feature type="domain" description="C2H2-type" evidence="17">
    <location>
        <begin position="963"/>
        <end position="991"/>
    </location>
</feature>
<dbReference type="FunFam" id="3.30.160.60:FF:000909">
    <property type="entry name" value="zinc finger and BTB domain-containing protein 40"/>
    <property type="match status" value="1"/>
</dbReference>
<evidence type="ECO:0000256" key="12">
    <source>
        <dbReference type="ARBA" id="ARBA00023163"/>
    </source>
</evidence>
<keyword evidence="10" id="KW-0805">Transcription regulation</keyword>
<comment type="subcellular location">
    <subcellularLocation>
        <location evidence="2">Nucleus</location>
    </subcellularLocation>
</comment>
<evidence type="ECO:0000256" key="1">
    <source>
        <dbReference type="ARBA" id="ARBA00003767"/>
    </source>
</evidence>
<dbReference type="Gene3D" id="3.30.710.10">
    <property type="entry name" value="Potassium Channel Kv1.1, Chain A"/>
    <property type="match status" value="1"/>
</dbReference>
<dbReference type="SMART" id="SM00225">
    <property type="entry name" value="BTB"/>
    <property type="match status" value="1"/>
</dbReference>
<evidence type="ECO:0000256" key="7">
    <source>
        <dbReference type="ARBA" id="ARBA00022771"/>
    </source>
</evidence>
<dbReference type="InterPro" id="IPR011333">
    <property type="entry name" value="SKP1/BTB/POZ_sf"/>
</dbReference>
<sequence>MELPNYSRQLMQQLRTLRKERQFCDCTILVGNTPHSAHKLVLAASSLLFRSLLEGSDSISIDEAVVSSQEFSCLLDMVYTGRLPPGKHNFSRIIAAADSLQMFDVAVGCKNILTSLLKQSSVSTEHAPHLHESIEPQDTTGDSVIADTCQGEGLFEGQQEINTSQLGAQDVKNDAAEKATNLENQDVPSRQKEIERNNEGSSQHADVVELLSQQKDEITETLQKGQTWMTLLQTWDQFPSGERQVLLDCFKGNPGGDVVFQRLLDCVQNDRGLSAQTLLLLLDLFKQLNPPLTAQLKAQGEDRDVKHKDSSVPDITSSSGLMDQASKLTDCLATVNEVRELLTQAANNCQNEGEKEVVLECCQSTDPRSVMECLFDRVRQGSLSETGLLLLLHQLKKSCPDLSPLLEGLNHTGGDAKEDHSGESLLRMYCTRFSEVNVDAQSLRQSLESLADIPTKEREYMQALLENDDGAQGIERLICASLEESAVQILSVWRLLIRASTRDQDLLLLIQEIKKEPGFLKLLQTAAYADLLLKHKALILDSVSDINILERAVECMDKDSEKVTEFLQSCRKPEGEREPVSHIMDRVLSRDSDYVTPLCQLLSMNQPYLPQLQPFTEDLTQADAELERQPQFVSEPEAADSVEENDTKVKGTRGGPRSYACQWCNKSFDFKCRLLMHKKRCCLSTEVKQKCSECSKEFPTPRALQEHVSQDHSGPARKKRKQAPVACDLCDKTFAHSSGMLYHKRTEHFEERPYACEECGATFAANSSLKNHMRLHTGEKPFRCKHCDMSFSVAAALSYHTKKKHSEGKMYACQYCEAVFAQSIELTRHVRTHTGDKPYVCRECGKGFSQANGLSVHLQTYHNIAEPHDCQKCQMSFSSLEEHRRHIQEVHPKELHQCSECNKLLSTQSQLEKHKAVHAGGKPHSCKICHKSYQQLSGLWYHNRTTHPEVFTGQGSRPLRPVLQCKTCSKAFTSKVNLLKHRKSKHPEIHPDVDELDAQGTERASDVTVWKCLYCSSSLQSEEELQQHVSVEHFSQDTAVFGCTVCSLTFPTQLELQEHFLSNHLAALDEESQASTSQMVIQTEDSLGKGTEQIIALDQSQLDGSQRVFVALGDGEGASSGSGIVAVNMEDLLNGTVTLICEERR</sequence>
<feature type="domain" description="C2H2-type" evidence="17">
    <location>
        <begin position="896"/>
        <end position="923"/>
    </location>
</feature>
<dbReference type="SMART" id="SM00355">
    <property type="entry name" value="ZnF_C2H2"/>
    <property type="match status" value="13"/>
</dbReference>
<dbReference type="Gene3D" id="3.30.160.60">
    <property type="entry name" value="Classic Zinc Finger"/>
    <property type="match status" value="9"/>
</dbReference>
<comment type="function">
    <text evidence="1">May be involved in transcriptional regulation.</text>
</comment>
<evidence type="ECO:0000256" key="15">
    <source>
        <dbReference type="SAM" id="MobiDB-lite"/>
    </source>
</evidence>
<evidence type="ECO:0000256" key="6">
    <source>
        <dbReference type="ARBA" id="ARBA00022737"/>
    </source>
</evidence>
<dbReference type="CTD" id="9923"/>
<dbReference type="RefSeq" id="XP_030633190.1">
    <property type="nucleotide sequence ID" value="XM_030777330.1"/>
</dbReference>
<evidence type="ECO:0000256" key="2">
    <source>
        <dbReference type="ARBA" id="ARBA00004123"/>
    </source>
</evidence>
<evidence type="ECO:0000256" key="9">
    <source>
        <dbReference type="ARBA" id="ARBA00022843"/>
    </source>
</evidence>
<evidence type="ECO:0000259" key="16">
    <source>
        <dbReference type="PROSITE" id="PS50097"/>
    </source>
</evidence>
<feature type="region of interest" description="Disordered" evidence="15">
    <location>
        <begin position="298"/>
        <end position="320"/>
    </location>
</feature>